<proteinExistence type="predicted"/>
<dbReference type="Proteomes" id="UP000724874">
    <property type="component" value="Unassembled WGS sequence"/>
</dbReference>
<reference evidence="3" key="1">
    <citation type="submission" date="2020-11" db="EMBL/GenBank/DDBJ databases">
        <authorList>
            <consortium name="DOE Joint Genome Institute"/>
            <person name="Ahrendt S."/>
            <person name="Riley R."/>
            <person name="Andreopoulos W."/>
            <person name="LaButti K."/>
            <person name="Pangilinan J."/>
            <person name="Ruiz-duenas F.J."/>
            <person name="Barrasa J.M."/>
            <person name="Sanchez-Garcia M."/>
            <person name="Camarero S."/>
            <person name="Miyauchi S."/>
            <person name="Serrano A."/>
            <person name="Linde D."/>
            <person name="Babiker R."/>
            <person name="Drula E."/>
            <person name="Ayuso-Fernandez I."/>
            <person name="Pacheco R."/>
            <person name="Padilla G."/>
            <person name="Ferreira P."/>
            <person name="Barriuso J."/>
            <person name="Kellner H."/>
            <person name="Castanera R."/>
            <person name="Alfaro M."/>
            <person name="Ramirez L."/>
            <person name="Pisabarro A.G."/>
            <person name="Kuo A."/>
            <person name="Tritt A."/>
            <person name="Lipzen A."/>
            <person name="He G."/>
            <person name="Yan M."/>
            <person name="Ng V."/>
            <person name="Cullen D."/>
            <person name="Martin F."/>
            <person name="Rosso M.-N."/>
            <person name="Henrissat B."/>
            <person name="Hibbett D."/>
            <person name="Martinez A.T."/>
            <person name="Grigoriev I.V."/>
        </authorList>
    </citation>
    <scope>NUCLEOTIDE SEQUENCE</scope>
    <source>
        <strain evidence="3">AH 44721</strain>
    </source>
</reference>
<sequence length="139" mass="15241">MGVALLPLWLHVVIQAITHPARTTNDATSRKLLTYSVEPFLPNVLSHGSPSAYPSNRSVAFSPFPIYDAQLQKFTKTAAQRIQNAAEKDGIVVSPFYPNYAITDTPLEAMHGENVEKLKKIKARVDPSDVMGLAGGFKF</sequence>
<protein>
    <recommendedName>
        <fullName evidence="2">Berberine/berberine-like domain-containing protein</fullName>
    </recommendedName>
</protein>
<evidence type="ECO:0000313" key="4">
    <source>
        <dbReference type="Proteomes" id="UP000724874"/>
    </source>
</evidence>
<dbReference type="GO" id="GO:0016491">
    <property type="term" value="F:oxidoreductase activity"/>
    <property type="evidence" value="ECO:0007669"/>
    <property type="project" value="InterPro"/>
</dbReference>
<evidence type="ECO:0000256" key="1">
    <source>
        <dbReference type="SAM" id="SignalP"/>
    </source>
</evidence>
<keyword evidence="1" id="KW-0732">Signal</keyword>
<evidence type="ECO:0000259" key="2">
    <source>
        <dbReference type="Pfam" id="PF08031"/>
    </source>
</evidence>
<dbReference type="AlphaFoldDB" id="A0A9P5N846"/>
<dbReference type="InterPro" id="IPR012951">
    <property type="entry name" value="BBE"/>
</dbReference>
<dbReference type="EMBL" id="JADNYJ010000421">
    <property type="protein sequence ID" value="KAF8869588.1"/>
    <property type="molecule type" value="Genomic_DNA"/>
</dbReference>
<name>A0A9P5N846_GYMJU</name>
<dbReference type="Pfam" id="PF08031">
    <property type="entry name" value="BBE"/>
    <property type="match status" value="1"/>
</dbReference>
<accession>A0A9P5N846</accession>
<gene>
    <name evidence="3" type="ORF">CPB84DRAFT_972701</name>
</gene>
<keyword evidence="4" id="KW-1185">Reference proteome</keyword>
<dbReference type="OrthoDB" id="2151789at2759"/>
<feature type="chain" id="PRO_5040479705" description="Berberine/berberine-like domain-containing protein" evidence="1">
    <location>
        <begin position="17"/>
        <end position="139"/>
    </location>
</feature>
<feature type="signal peptide" evidence="1">
    <location>
        <begin position="1"/>
        <end position="16"/>
    </location>
</feature>
<dbReference type="GO" id="GO:0050660">
    <property type="term" value="F:flavin adenine dinucleotide binding"/>
    <property type="evidence" value="ECO:0007669"/>
    <property type="project" value="InterPro"/>
</dbReference>
<organism evidence="3 4">
    <name type="scientific">Gymnopilus junonius</name>
    <name type="common">Spectacular rustgill mushroom</name>
    <name type="synonym">Gymnopilus spectabilis subsp. junonius</name>
    <dbReference type="NCBI Taxonomy" id="109634"/>
    <lineage>
        <taxon>Eukaryota</taxon>
        <taxon>Fungi</taxon>
        <taxon>Dikarya</taxon>
        <taxon>Basidiomycota</taxon>
        <taxon>Agaricomycotina</taxon>
        <taxon>Agaricomycetes</taxon>
        <taxon>Agaricomycetidae</taxon>
        <taxon>Agaricales</taxon>
        <taxon>Agaricineae</taxon>
        <taxon>Hymenogastraceae</taxon>
        <taxon>Gymnopilus</taxon>
    </lineage>
</organism>
<feature type="domain" description="Berberine/berberine-like" evidence="2">
    <location>
        <begin position="97"/>
        <end position="130"/>
    </location>
</feature>
<evidence type="ECO:0000313" key="3">
    <source>
        <dbReference type="EMBL" id="KAF8869588.1"/>
    </source>
</evidence>
<comment type="caution">
    <text evidence="3">The sequence shown here is derived from an EMBL/GenBank/DDBJ whole genome shotgun (WGS) entry which is preliminary data.</text>
</comment>